<gene>
    <name evidence="8" type="ORF">IAC87_04035</name>
</gene>
<evidence type="ECO:0000256" key="3">
    <source>
        <dbReference type="ARBA" id="ARBA00022692"/>
    </source>
</evidence>
<reference evidence="8" key="2">
    <citation type="journal article" date="2021" name="PeerJ">
        <title>Extensive microbial diversity within the chicken gut microbiome revealed by metagenomics and culture.</title>
        <authorList>
            <person name="Gilroy R."/>
            <person name="Ravi A."/>
            <person name="Getino M."/>
            <person name="Pursley I."/>
            <person name="Horton D.L."/>
            <person name="Alikhan N.F."/>
            <person name="Baker D."/>
            <person name="Gharbi K."/>
            <person name="Hall N."/>
            <person name="Watson M."/>
            <person name="Adriaenssens E.M."/>
            <person name="Foster-Nyarko E."/>
            <person name="Jarju S."/>
            <person name="Secka A."/>
            <person name="Antonio M."/>
            <person name="Oren A."/>
            <person name="Chaudhuri R.R."/>
            <person name="La Ragione R."/>
            <person name="Hildebrand F."/>
            <person name="Pallen M.J."/>
        </authorList>
    </citation>
    <scope>NUCLEOTIDE SEQUENCE</scope>
    <source>
        <strain evidence="8">B3-2255</strain>
    </source>
</reference>
<dbReference type="Proteomes" id="UP000823772">
    <property type="component" value="Unassembled WGS sequence"/>
</dbReference>
<dbReference type="PANTHER" id="PTHR33885">
    <property type="entry name" value="PHAGE SHOCK PROTEIN C"/>
    <property type="match status" value="1"/>
</dbReference>
<evidence type="ECO:0000256" key="2">
    <source>
        <dbReference type="ARBA" id="ARBA00022475"/>
    </source>
</evidence>
<keyword evidence="4 6" id="KW-1133">Transmembrane helix</keyword>
<dbReference type="EMBL" id="JADILY010000082">
    <property type="protein sequence ID" value="MBO8481700.1"/>
    <property type="molecule type" value="Genomic_DNA"/>
</dbReference>
<dbReference type="InterPro" id="IPR007168">
    <property type="entry name" value="Phageshock_PspC_N"/>
</dbReference>
<evidence type="ECO:0000256" key="1">
    <source>
        <dbReference type="ARBA" id="ARBA00004162"/>
    </source>
</evidence>
<dbReference type="GO" id="GO:0005886">
    <property type="term" value="C:plasma membrane"/>
    <property type="evidence" value="ECO:0007669"/>
    <property type="project" value="UniProtKB-SubCell"/>
</dbReference>
<dbReference type="InterPro" id="IPR052027">
    <property type="entry name" value="PspC"/>
</dbReference>
<evidence type="ECO:0000256" key="5">
    <source>
        <dbReference type="ARBA" id="ARBA00023136"/>
    </source>
</evidence>
<protein>
    <submittedName>
        <fullName evidence="8">PspC domain-containing protein</fullName>
    </submittedName>
</protein>
<feature type="transmembrane region" description="Helical" evidence="6">
    <location>
        <begin position="305"/>
        <end position="327"/>
    </location>
</feature>
<feature type="transmembrane region" description="Helical" evidence="6">
    <location>
        <begin position="211"/>
        <end position="237"/>
    </location>
</feature>
<dbReference type="AlphaFoldDB" id="A0A9D9NQ64"/>
<keyword evidence="2" id="KW-1003">Cell membrane</keyword>
<feature type="domain" description="Phage shock protein PspC N-terminal" evidence="7">
    <location>
        <begin position="100"/>
        <end position="164"/>
    </location>
</feature>
<dbReference type="PANTHER" id="PTHR33885:SF3">
    <property type="entry name" value="PHAGE SHOCK PROTEIN C"/>
    <property type="match status" value="1"/>
</dbReference>
<sequence length="335" mass="38222">MKQVEKISLSSVPFSIEKDAYDKLCTYLADINAHYKDSQGGDEVVDGIEERMAELFKEKTAADGVVTMELVDEVIGRLGRPADIDCDPSEERPRRNRISKRLYRDKDNGMIFGVCSGLGAYFNIDKAVIRLIFFILFFIGFFTEGIFFGIVLFSYIALAVCMPPAVTVEDRCRMYGNGTDISGIEEQIRYRPDSKPGQYRRERGRSTTESVIIKIIGILALIIGVGGLISGSLTALWMKMLNDFVAFEAESEMMRLYGLYITPLTQNVWFIILIYTVVLLPFIWLIYEGLKLIFGFRPPKWHPGLVIMFVWMAAIIAALVIVSWNFYDLWYVYNM</sequence>
<feature type="transmembrane region" description="Helical" evidence="6">
    <location>
        <begin position="130"/>
        <end position="158"/>
    </location>
</feature>
<evidence type="ECO:0000313" key="9">
    <source>
        <dbReference type="Proteomes" id="UP000823772"/>
    </source>
</evidence>
<evidence type="ECO:0000256" key="6">
    <source>
        <dbReference type="SAM" id="Phobius"/>
    </source>
</evidence>
<evidence type="ECO:0000313" key="8">
    <source>
        <dbReference type="EMBL" id="MBO8481700.1"/>
    </source>
</evidence>
<proteinExistence type="predicted"/>
<keyword evidence="3 6" id="KW-0812">Transmembrane</keyword>
<accession>A0A9D9NQ64</accession>
<reference evidence="8" key="1">
    <citation type="submission" date="2020-10" db="EMBL/GenBank/DDBJ databases">
        <authorList>
            <person name="Gilroy R."/>
        </authorList>
    </citation>
    <scope>NUCLEOTIDE SEQUENCE</scope>
    <source>
        <strain evidence="8">B3-2255</strain>
    </source>
</reference>
<organism evidence="8 9">
    <name type="scientific">Candidatus Merdivivens faecigallinarum</name>
    <dbReference type="NCBI Taxonomy" id="2840871"/>
    <lineage>
        <taxon>Bacteria</taxon>
        <taxon>Pseudomonadati</taxon>
        <taxon>Bacteroidota</taxon>
        <taxon>Bacteroidia</taxon>
        <taxon>Bacteroidales</taxon>
        <taxon>Muribaculaceae</taxon>
        <taxon>Muribaculaceae incertae sedis</taxon>
        <taxon>Candidatus Merdivivens</taxon>
    </lineage>
</organism>
<keyword evidence="5 6" id="KW-0472">Membrane</keyword>
<evidence type="ECO:0000259" key="7">
    <source>
        <dbReference type="Pfam" id="PF04024"/>
    </source>
</evidence>
<feature type="transmembrane region" description="Helical" evidence="6">
    <location>
        <begin position="257"/>
        <end position="284"/>
    </location>
</feature>
<comment type="subcellular location">
    <subcellularLocation>
        <location evidence="1">Cell membrane</location>
        <topology evidence="1">Single-pass membrane protein</topology>
    </subcellularLocation>
</comment>
<comment type="caution">
    <text evidence="8">The sequence shown here is derived from an EMBL/GenBank/DDBJ whole genome shotgun (WGS) entry which is preliminary data.</text>
</comment>
<dbReference type="Pfam" id="PF04024">
    <property type="entry name" value="PspC"/>
    <property type="match status" value="1"/>
</dbReference>
<name>A0A9D9NQ64_9BACT</name>
<evidence type="ECO:0000256" key="4">
    <source>
        <dbReference type="ARBA" id="ARBA00022989"/>
    </source>
</evidence>